<sequence>MFSIVDFEAICFDTDNAQQPTATENISHYQRGLNYAKTTRLHNTVLGLYEGHVNAITSSGHHPDFIAGCLAGARGKNVRFVQTTFSGNPARIGVNHYTLEGSNEPILISYPLSPSARKSEQVQYLKSIAQIPDEKITFLPKPSLIISSQTPQRKMVFPQEGGTALALHTITGLPVIKMHRDSKARDFEKPVLERIANDSTVYITGHSSLQSETLGGLYRNLHAVEKKSWTLQNYRDLILSQSQLQENDTLTIVLWACEAGGGGINSVAAKLALLFQEKGINTRIIASTVEMLRFDGKPEKNETLVKMGAIAFNPNDQYNPEGRLRFRTAKPGTVRIFSCNRNGLFESKNKGDIFFTPEGITGIDLTKTITHQCRATLEITQSPYFRKELTKREDAETVLHQMFKKNPSTSPCLLRPSSHQMTGYFTFAVSYLNKENKQCEHMLYRIDNKGQLFNTELPNEVGKLIPLNGLTPLAQIMQINSALFPGITHTGKQEVNEGTAITENEEALPLPLPLPLPLQSPSPVSLPKTTYDDTTPLHKKIQLAVQQASSHYQTYHTIWLHDRGFKSGWFSFFRHGQKGRDNAFQLSTADVWQKGSAKEMVNFLRETTHLRFHHHSFGSYLFDELKTVVEKLDPNRSVDNWDDLLDELPVLAMNP</sequence>
<comment type="caution">
    <text evidence="1">The sequence shown here is derived from an EMBL/GenBank/DDBJ whole genome shotgun (WGS) entry which is preliminary data.</text>
</comment>
<dbReference type="AlphaFoldDB" id="A0A0W0TVT3"/>
<reference evidence="1 2" key="1">
    <citation type="submission" date="2015-11" db="EMBL/GenBank/DDBJ databases">
        <title>Genomic analysis of 38 Legionella species identifies large and diverse effector repertoires.</title>
        <authorList>
            <person name="Burstein D."/>
            <person name="Amaro F."/>
            <person name="Zusman T."/>
            <person name="Lifshitz Z."/>
            <person name="Cohen O."/>
            <person name="Gilbert J.A."/>
            <person name="Pupko T."/>
            <person name="Shuman H.A."/>
            <person name="Segal G."/>
        </authorList>
    </citation>
    <scope>NUCLEOTIDE SEQUENCE [LARGE SCALE GENOMIC DNA]</scope>
    <source>
        <strain evidence="1 2">SE-32A-C8</strain>
    </source>
</reference>
<evidence type="ECO:0000313" key="2">
    <source>
        <dbReference type="Proteomes" id="UP000054773"/>
    </source>
</evidence>
<accession>A0A0W0TVT3</accession>
<dbReference type="OrthoDB" id="5652832at2"/>
<organism evidence="1 2">
    <name type="scientific">Legionella erythra</name>
    <dbReference type="NCBI Taxonomy" id="448"/>
    <lineage>
        <taxon>Bacteria</taxon>
        <taxon>Pseudomonadati</taxon>
        <taxon>Pseudomonadota</taxon>
        <taxon>Gammaproteobacteria</taxon>
        <taxon>Legionellales</taxon>
        <taxon>Legionellaceae</taxon>
        <taxon>Legionella</taxon>
    </lineage>
</organism>
<dbReference type="EMBL" id="LNYA01000003">
    <property type="protein sequence ID" value="KTC99589.1"/>
    <property type="molecule type" value="Genomic_DNA"/>
</dbReference>
<dbReference type="Proteomes" id="UP000054773">
    <property type="component" value="Unassembled WGS sequence"/>
</dbReference>
<dbReference type="PATRIC" id="fig|448.7.peg.508"/>
<proteinExistence type="predicted"/>
<gene>
    <name evidence="1" type="ORF">Lery_0490</name>
</gene>
<name>A0A0W0TVT3_LEGER</name>
<keyword evidence="2" id="KW-1185">Reference proteome</keyword>
<protein>
    <submittedName>
        <fullName evidence="1">Uncharacterized protein</fullName>
    </submittedName>
</protein>
<evidence type="ECO:0000313" key="1">
    <source>
        <dbReference type="EMBL" id="KTC99589.1"/>
    </source>
</evidence>
<dbReference type="RefSeq" id="WP_058525660.1">
    <property type="nucleotide sequence ID" value="NZ_CAAAHY010000001.1"/>
</dbReference>